<evidence type="ECO:0000256" key="3">
    <source>
        <dbReference type="ARBA" id="ARBA00022898"/>
    </source>
</evidence>
<dbReference type="GO" id="GO:0004123">
    <property type="term" value="F:cystathionine gamma-lyase activity"/>
    <property type="evidence" value="ECO:0007669"/>
    <property type="project" value="TreeGrafter"/>
</dbReference>
<dbReference type="Pfam" id="PF01053">
    <property type="entry name" value="Cys_Met_Meta_PP"/>
    <property type="match status" value="1"/>
</dbReference>
<dbReference type="GO" id="GO:0019346">
    <property type="term" value="P:transsulfuration"/>
    <property type="evidence" value="ECO:0007669"/>
    <property type="project" value="InterPro"/>
</dbReference>
<dbReference type="NCBIfam" id="NF005871">
    <property type="entry name" value="PRK07811.1"/>
    <property type="match status" value="1"/>
</dbReference>
<dbReference type="SUPFAM" id="SSF53383">
    <property type="entry name" value="PLP-dependent transferases"/>
    <property type="match status" value="1"/>
</dbReference>
<dbReference type="RefSeq" id="WP_184724324.1">
    <property type="nucleotide sequence ID" value="NZ_JACHIW010000001.1"/>
</dbReference>
<evidence type="ECO:0000256" key="5">
    <source>
        <dbReference type="RuleBase" id="RU362118"/>
    </source>
</evidence>
<name>A0A840Q9L9_9PSEU</name>
<dbReference type="Gene3D" id="3.40.640.10">
    <property type="entry name" value="Type I PLP-dependent aspartate aminotransferase-like (Major domain)"/>
    <property type="match status" value="1"/>
</dbReference>
<accession>A0A840Q9L9</accession>
<organism evidence="6 7">
    <name type="scientific">Saccharopolyspora phatthalungensis</name>
    <dbReference type="NCBI Taxonomy" id="664693"/>
    <lineage>
        <taxon>Bacteria</taxon>
        <taxon>Bacillati</taxon>
        <taxon>Actinomycetota</taxon>
        <taxon>Actinomycetes</taxon>
        <taxon>Pseudonocardiales</taxon>
        <taxon>Pseudonocardiaceae</taxon>
        <taxon>Saccharopolyspora</taxon>
    </lineage>
</organism>
<dbReference type="CDD" id="cd00614">
    <property type="entry name" value="CGS_like"/>
    <property type="match status" value="1"/>
</dbReference>
<dbReference type="InterPro" id="IPR015424">
    <property type="entry name" value="PyrdxlP-dep_Trfase"/>
</dbReference>
<dbReference type="InterPro" id="IPR015421">
    <property type="entry name" value="PyrdxlP-dep_Trfase_major"/>
</dbReference>
<dbReference type="EMBL" id="JACHIW010000001">
    <property type="protein sequence ID" value="MBB5153493.1"/>
    <property type="molecule type" value="Genomic_DNA"/>
</dbReference>
<evidence type="ECO:0000256" key="1">
    <source>
        <dbReference type="ARBA" id="ARBA00001933"/>
    </source>
</evidence>
<evidence type="ECO:0000256" key="4">
    <source>
        <dbReference type="PIRSR" id="PIRSR001434-2"/>
    </source>
</evidence>
<protein>
    <submittedName>
        <fullName evidence="6">Cystathionine gamma-synthase</fullName>
        <ecNumber evidence="6">2.5.1.48</ecNumber>
    </submittedName>
</protein>
<evidence type="ECO:0000313" key="6">
    <source>
        <dbReference type="EMBL" id="MBB5153493.1"/>
    </source>
</evidence>
<comment type="cofactor">
    <cofactor evidence="1 5">
        <name>pyridoxal 5'-phosphate</name>
        <dbReference type="ChEBI" id="CHEBI:597326"/>
    </cofactor>
</comment>
<dbReference type="Proteomes" id="UP000584374">
    <property type="component" value="Unassembled WGS sequence"/>
</dbReference>
<dbReference type="EC" id="2.5.1.48" evidence="6"/>
<dbReference type="InterPro" id="IPR000277">
    <property type="entry name" value="Cys/Met-Metab_PyrdxlP-dep_enz"/>
</dbReference>
<dbReference type="PIRSF" id="PIRSF001434">
    <property type="entry name" value="CGS"/>
    <property type="match status" value="1"/>
</dbReference>
<dbReference type="Gene3D" id="3.90.1150.10">
    <property type="entry name" value="Aspartate Aminotransferase, domain 1"/>
    <property type="match status" value="1"/>
</dbReference>
<dbReference type="GO" id="GO:0003962">
    <property type="term" value="F:cystathionine gamma-synthase activity"/>
    <property type="evidence" value="ECO:0007669"/>
    <property type="project" value="UniProtKB-EC"/>
</dbReference>
<sequence>MSDGFATRAIHAGQEADPTTGSVIVPIHATSTYAQDGVGGMRAGYEYSRTGNPTRTALEECLAALEGGRHGRAFASGMAATDAVLRATLRPGDHLVIPDDAYGGTFRLVDKVLTGWGIEYTPAPVSNVDAMRAAIQPNTKLIWVETPTNPLLNIGDIAALAQVSRDAGTKLVVDNTFASPYLQQPLELGANVVVHSTTKYLGGHSDVVGGVVVTSDDELAEQVAFLQNGAGAVPGPFDAFLTLRGIKTLAVRMERHSANAERIVAALVGHPKVAKVFYPGLAQHPGHEVAAKQMRHFGGMISFTHVDGESAALDVCARTRLFTLAESLGGVESLIEHPGRMTHASTAGSMLQVPEDLVRLSVGIEDADDLVEDILTALG</sequence>
<comment type="similarity">
    <text evidence="2 5">Belongs to the trans-sulfuration enzymes family.</text>
</comment>
<keyword evidence="3 4" id="KW-0663">Pyridoxal phosphate</keyword>
<dbReference type="FunFam" id="3.40.640.10:FF:000009">
    <property type="entry name" value="Cystathionine gamma-synthase homolog"/>
    <property type="match status" value="1"/>
</dbReference>
<keyword evidence="7" id="KW-1185">Reference proteome</keyword>
<comment type="caution">
    <text evidence="6">The sequence shown here is derived from an EMBL/GenBank/DDBJ whole genome shotgun (WGS) entry which is preliminary data.</text>
</comment>
<dbReference type="GO" id="GO:0019343">
    <property type="term" value="P:cysteine biosynthetic process via cystathionine"/>
    <property type="evidence" value="ECO:0007669"/>
    <property type="project" value="TreeGrafter"/>
</dbReference>
<dbReference type="AlphaFoldDB" id="A0A840Q9L9"/>
<dbReference type="InterPro" id="IPR015422">
    <property type="entry name" value="PyrdxlP-dep_Trfase_small"/>
</dbReference>
<feature type="modified residue" description="N6-(pyridoxal phosphate)lysine" evidence="4">
    <location>
        <position position="199"/>
    </location>
</feature>
<reference evidence="6 7" key="1">
    <citation type="submission" date="2020-08" db="EMBL/GenBank/DDBJ databases">
        <title>Sequencing the genomes of 1000 actinobacteria strains.</title>
        <authorList>
            <person name="Klenk H.-P."/>
        </authorList>
    </citation>
    <scope>NUCLEOTIDE SEQUENCE [LARGE SCALE GENOMIC DNA]</scope>
    <source>
        <strain evidence="6 7">DSM 45584</strain>
    </source>
</reference>
<gene>
    <name evidence="6" type="ORF">BJ970_001027</name>
</gene>
<dbReference type="GO" id="GO:0005737">
    <property type="term" value="C:cytoplasm"/>
    <property type="evidence" value="ECO:0007669"/>
    <property type="project" value="TreeGrafter"/>
</dbReference>
<dbReference type="PANTHER" id="PTHR11808:SF15">
    <property type="entry name" value="CYSTATHIONINE GAMMA-LYASE"/>
    <property type="match status" value="1"/>
</dbReference>
<dbReference type="GO" id="GO:0030170">
    <property type="term" value="F:pyridoxal phosphate binding"/>
    <property type="evidence" value="ECO:0007669"/>
    <property type="project" value="InterPro"/>
</dbReference>
<proteinExistence type="inferred from homology"/>
<dbReference type="PANTHER" id="PTHR11808">
    <property type="entry name" value="TRANS-SULFURATION ENZYME FAMILY MEMBER"/>
    <property type="match status" value="1"/>
</dbReference>
<evidence type="ECO:0000256" key="2">
    <source>
        <dbReference type="ARBA" id="ARBA00009077"/>
    </source>
</evidence>
<keyword evidence="6" id="KW-0808">Transferase</keyword>
<evidence type="ECO:0000313" key="7">
    <source>
        <dbReference type="Proteomes" id="UP000584374"/>
    </source>
</evidence>